<dbReference type="InterPro" id="IPR036770">
    <property type="entry name" value="Ankyrin_rpt-contain_sf"/>
</dbReference>
<dbReference type="PANTHER" id="PTHR24198:SF165">
    <property type="entry name" value="ANKYRIN REPEAT-CONTAINING PROTEIN-RELATED"/>
    <property type="match status" value="1"/>
</dbReference>
<dbReference type="Gene3D" id="1.25.40.20">
    <property type="entry name" value="Ankyrin repeat-containing domain"/>
    <property type="match status" value="2"/>
</dbReference>
<dbReference type="KEGG" id="cak:Caul_1250"/>
<dbReference type="HOGENOM" id="CLU_745327_0_0_5"/>
<proteinExistence type="predicted"/>
<dbReference type="eggNOG" id="COG0666">
    <property type="taxonomic scope" value="Bacteria"/>
</dbReference>
<feature type="signal peptide" evidence="4">
    <location>
        <begin position="1"/>
        <end position="25"/>
    </location>
</feature>
<evidence type="ECO:0000256" key="2">
    <source>
        <dbReference type="ARBA" id="ARBA00023043"/>
    </source>
</evidence>
<gene>
    <name evidence="5" type="ordered locus">Caul_1250</name>
</gene>
<organism evidence="5">
    <name type="scientific">Caulobacter sp. (strain K31)</name>
    <dbReference type="NCBI Taxonomy" id="366602"/>
    <lineage>
        <taxon>Bacteria</taxon>
        <taxon>Pseudomonadati</taxon>
        <taxon>Pseudomonadota</taxon>
        <taxon>Alphaproteobacteria</taxon>
        <taxon>Caulobacterales</taxon>
        <taxon>Caulobacteraceae</taxon>
        <taxon>Caulobacter</taxon>
    </lineage>
</organism>
<evidence type="ECO:0000256" key="4">
    <source>
        <dbReference type="SAM" id="SignalP"/>
    </source>
</evidence>
<reference evidence="5" key="1">
    <citation type="submission" date="2008-01" db="EMBL/GenBank/DDBJ databases">
        <title>Complete sequence of chromosome of Caulobacter sp. K31.</title>
        <authorList>
            <consortium name="US DOE Joint Genome Institute"/>
            <person name="Copeland A."/>
            <person name="Lucas S."/>
            <person name="Lapidus A."/>
            <person name="Barry K."/>
            <person name="Glavina del Rio T."/>
            <person name="Dalin E."/>
            <person name="Tice H."/>
            <person name="Pitluck S."/>
            <person name="Bruce D."/>
            <person name="Goodwin L."/>
            <person name="Thompson L.S."/>
            <person name="Brettin T."/>
            <person name="Detter J.C."/>
            <person name="Han C."/>
            <person name="Schmutz J."/>
            <person name="Larimer F."/>
            <person name="Land M."/>
            <person name="Hauser L."/>
            <person name="Kyrpides N."/>
            <person name="Kim E."/>
            <person name="Stephens C."/>
            <person name="Richardson P."/>
        </authorList>
    </citation>
    <scope>NUCLEOTIDE SEQUENCE [LARGE SCALE GENOMIC DNA]</scope>
    <source>
        <strain evidence="5">K31</strain>
    </source>
</reference>
<dbReference type="PANTHER" id="PTHR24198">
    <property type="entry name" value="ANKYRIN REPEAT AND PROTEIN KINASE DOMAIN-CONTAINING PROTEIN"/>
    <property type="match status" value="1"/>
</dbReference>
<name>B0SYP9_CAUSK</name>
<dbReference type="InterPro" id="IPR002110">
    <property type="entry name" value="Ankyrin_rpt"/>
</dbReference>
<feature type="chain" id="PRO_5002753206" description="Ankyrin" evidence="4">
    <location>
        <begin position="26"/>
        <end position="371"/>
    </location>
</feature>
<dbReference type="Pfam" id="PF12796">
    <property type="entry name" value="Ank_2"/>
    <property type="match status" value="2"/>
</dbReference>
<dbReference type="SUPFAM" id="SSF48403">
    <property type="entry name" value="Ankyrin repeat"/>
    <property type="match status" value="1"/>
</dbReference>
<keyword evidence="2 3" id="KW-0040">ANK repeat</keyword>
<dbReference type="AlphaFoldDB" id="B0SYP9"/>
<evidence type="ECO:0000256" key="1">
    <source>
        <dbReference type="ARBA" id="ARBA00022737"/>
    </source>
</evidence>
<sequence length="371" mass="38611" precursor="true">MKKNILAMSAGVAALLLVAAQPAFAEADLARAAADQNIKKIDKLLAAGAVIDEPDSEGRSAFFHAAAKGDLGLMQRFADKGASIDLRDKTGATPLLAALRNPATQAPTVEFLLAKGAEINAADQAGRTPLMEAVLRAPEVLDTDGQVAMVAALLKAGADPNKVDLTGAAALHHAAYVGEPRKVLELLLVSTKDTGATTVSGANVLMMAAQNHQRANADYLLARGFRPVRIKAAANDKPELAQDMSPRANALAADWWGLYATRKGDQASAKAAFATAADDYDAAAAEARRLTTAYEAELVKDKQARAAHRAAAGAATVLTTALTLGAGYAFIYIPALATEVEEDERAIATFKAETAEFTARAVALRGQLAAN</sequence>
<keyword evidence="1" id="KW-0677">Repeat</keyword>
<dbReference type="EMBL" id="CP000927">
    <property type="protein sequence ID" value="ABZ70380.1"/>
    <property type="molecule type" value="Genomic_DNA"/>
</dbReference>
<evidence type="ECO:0000256" key="3">
    <source>
        <dbReference type="PROSITE-ProRule" id="PRU00023"/>
    </source>
</evidence>
<dbReference type="PROSITE" id="PS50088">
    <property type="entry name" value="ANK_REPEAT"/>
    <property type="match status" value="2"/>
</dbReference>
<dbReference type="PROSITE" id="PS50297">
    <property type="entry name" value="ANK_REP_REGION"/>
    <property type="match status" value="1"/>
</dbReference>
<feature type="repeat" description="ANK" evidence="3">
    <location>
        <begin position="90"/>
        <end position="124"/>
    </location>
</feature>
<dbReference type="OrthoDB" id="7365721at2"/>
<evidence type="ECO:0000313" key="5">
    <source>
        <dbReference type="EMBL" id="ABZ70380.1"/>
    </source>
</evidence>
<keyword evidence="4" id="KW-0732">Signal</keyword>
<dbReference type="SMART" id="SM00248">
    <property type="entry name" value="ANK"/>
    <property type="match status" value="5"/>
</dbReference>
<evidence type="ECO:0008006" key="6">
    <source>
        <dbReference type="Google" id="ProtNLM"/>
    </source>
</evidence>
<feature type="repeat" description="ANK" evidence="3">
    <location>
        <begin position="57"/>
        <end position="89"/>
    </location>
</feature>
<protein>
    <recommendedName>
        <fullName evidence="6">Ankyrin</fullName>
    </recommendedName>
</protein>
<dbReference type="STRING" id="366602.Caul_1250"/>
<accession>B0SYP9</accession>